<evidence type="ECO:0000256" key="7">
    <source>
        <dbReference type="ARBA" id="ARBA00033696"/>
    </source>
</evidence>
<evidence type="ECO:0000256" key="1">
    <source>
        <dbReference type="ARBA" id="ARBA00005609"/>
    </source>
</evidence>
<keyword evidence="6 9" id="KW-0067">ATP-binding</keyword>
<evidence type="ECO:0000313" key="13">
    <source>
        <dbReference type="Proteomes" id="UP001527925"/>
    </source>
</evidence>
<dbReference type="InterPro" id="IPR029033">
    <property type="entry name" value="His_PPase_superfam"/>
</dbReference>
<dbReference type="InterPro" id="IPR037446">
    <property type="entry name" value="His_Pase_VIP1"/>
</dbReference>
<evidence type="ECO:0000256" key="8">
    <source>
        <dbReference type="ARBA" id="ARBA00034629"/>
    </source>
</evidence>
<dbReference type="PANTHER" id="PTHR12750">
    <property type="entry name" value="DIPHOSPHOINOSITOL PENTAKISPHOSPHATE KINASE"/>
    <property type="match status" value="1"/>
</dbReference>
<accession>A0ABR4N0J5</accession>
<dbReference type="InterPro" id="IPR040557">
    <property type="entry name" value="VIP1_N"/>
</dbReference>
<reference evidence="12 13" key="1">
    <citation type="submission" date="2023-09" db="EMBL/GenBank/DDBJ databases">
        <title>Pangenome analysis of Batrachochytrium dendrobatidis and related Chytrids.</title>
        <authorList>
            <person name="Yacoub M.N."/>
            <person name="Stajich J.E."/>
            <person name="James T.Y."/>
        </authorList>
    </citation>
    <scope>NUCLEOTIDE SEQUENCE [LARGE SCALE GENOMIC DNA]</scope>
    <source>
        <strain evidence="12 13">JEL0888</strain>
    </source>
</reference>
<dbReference type="Pfam" id="PF00328">
    <property type="entry name" value="His_Phos_2"/>
    <property type="match status" value="1"/>
</dbReference>
<dbReference type="Gene3D" id="3.40.50.1240">
    <property type="entry name" value="Phosphoglycerate mutase-like"/>
    <property type="match status" value="1"/>
</dbReference>
<comment type="function">
    <text evidence="9">Bifunctional inositol kinase that acts in concert with the IP6K kinases to synthesize the diphosphate group-containing inositol pyrophosphates diphosphoinositol pentakisphosphate, PP-InsP5, and bis-diphosphoinositol tetrakisphosphate, (PP)2-InsP4. PP-InsP5 and (PP)2-InsP4, also respectively called InsP7 and InsP8, may regulate a variety of cellular processes, including apoptosis, vesicle trafficking, cytoskeletal dynamics, and exocytosis. Phosphorylates inositol hexakisphosphate (InsP6).</text>
</comment>
<dbReference type="EMBL" id="JADGIZ020000053">
    <property type="protein sequence ID" value="KAL2913047.1"/>
    <property type="molecule type" value="Genomic_DNA"/>
</dbReference>
<keyword evidence="5 9" id="KW-0418">Kinase</keyword>
<evidence type="ECO:0000256" key="9">
    <source>
        <dbReference type="RuleBase" id="RU365032"/>
    </source>
</evidence>
<feature type="domain" description="ATP-grasp fold RimK-type" evidence="10">
    <location>
        <begin position="243"/>
        <end position="341"/>
    </location>
</feature>
<feature type="domain" description="VIP1 N-terminal" evidence="11">
    <location>
        <begin position="30"/>
        <end position="118"/>
    </location>
</feature>
<keyword evidence="4 9" id="KW-0547">Nucleotide-binding</keyword>
<evidence type="ECO:0000256" key="6">
    <source>
        <dbReference type="ARBA" id="ARBA00022840"/>
    </source>
</evidence>
<dbReference type="PANTHER" id="PTHR12750:SF9">
    <property type="entry name" value="INOSITOL HEXAKISPHOSPHATE AND DIPHOSPHOINOSITOL-PENTAKISPHOSPHATE KINASE"/>
    <property type="match status" value="1"/>
</dbReference>
<keyword evidence="2 9" id="KW-0963">Cytoplasm</keyword>
<comment type="subcellular location">
    <subcellularLocation>
        <location evidence="9">Cytoplasm</location>
        <location evidence="9">Cytoskeleton</location>
    </subcellularLocation>
</comment>
<comment type="catalytic activity">
    <reaction evidence="7">
        <text>5-diphospho-1D-myo-inositol 1,2,3,4,6-pentakisphosphate + ATP + H(+) = 1,5-bis(diphospho)-1D-myo-inositol 2,3,4,6-tetrakisphosphate + ADP</text>
        <dbReference type="Rhea" id="RHEA:10276"/>
        <dbReference type="ChEBI" id="CHEBI:15378"/>
        <dbReference type="ChEBI" id="CHEBI:30616"/>
        <dbReference type="ChEBI" id="CHEBI:58628"/>
        <dbReference type="ChEBI" id="CHEBI:77983"/>
        <dbReference type="ChEBI" id="CHEBI:456216"/>
        <dbReference type="EC" id="2.7.4.24"/>
    </reaction>
    <physiologicalReaction direction="left-to-right" evidence="7">
        <dbReference type="Rhea" id="RHEA:10277"/>
    </physiologicalReaction>
</comment>
<keyword evidence="3 9" id="KW-0808">Transferase</keyword>
<dbReference type="Proteomes" id="UP001527925">
    <property type="component" value="Unassembled WGS sequence"/>
</dbReference>
<proteinExistence type="inferred from homology"/>
<evidence type="ECO:0000256" key="2">
    <source>
        <dbReference type="ARBA" id="ARBA00022490"/>
    </source>
</evidence>
<dbReference type="InterPro" id="IPR013651">
    <property type="entry name" value="ATP-grasp_RimK-type"/>
</dbReference>
<protein>
    <recommendedName>
        <fullName evidence="9">Inositol hexakisphosphate and diphosphoinositol-pentakisphosphate kinase</fullName>
        <ecNumber evidence="9">2.7.4.24</ecNumber>
    </recommendedName>
</protein>
<comment type="similarity">
    <text evidence="1 9">Belongs to the histidine acid phosphatase family. VIP1 subfamily.</text>
</comment>
<organism evidence="12 13">
    <name type="scientific">Polyrhizophydium stewartii</name>
    <dbReference type="NCBI Taxonomy" id="2732419"/>
    <lineage>
        <taxon>Eukaryota</taxon>
        <taxon>Fungi</taxon>
        <taxon>Fungi incertae sedis</taxon>
        <taxon>Chytridiomycota</taxon>
        <taxon>Chytridiomycota incertae sedis</taxon>
        <taxon>Chytridiomycetes</taxon>
        <taxon>Rhizophydiales</taxon>
        <taxon>Rhizophydiales incertae sedis</taxon>
        <taxon>Polyrhizophydium</taxon>
    </lineage>
</organism>
<dbReference type="Gene3D" id="3.40.50.11950">
    <property type="match status" value="1"/>
</dbReference>
<evidence type="ECO:0000259" key="10">
    <source>
        <dbReference type="Pfam" id="PF08443"/>
    </source>
</evidence>
<evidence type="ECO:0000259" key="11">
    <source>
        <dbReference type="Pfam" id="PF18086"/>
    </source>
</evidence>
<dbReference type="Gene3D" id="3.30.470.20">
    <property type="entry name" value="ATP-grasp fold, B domain"/>
    <property type="match status" value="1"/>
</dbReference>
<dbReference type="InterPro" id="IPR000560">
    <property type="entry name" value="His_Pase_clade-2"/>
</dbReference>
<dbReference type="Pfam" id="PF08443">
    <property type="entry name" value="RimK"/>
    <property type="match status" value="1"/>
</dbReference>
<comment type="caution">
    <text evidence="12">The sequence shown here is derived from an EMBL/GenBank/DDBJ whole genome shotgun (WGS) entry which is preliminary data.</text>
</comment>
<evidence type="ECO:0000256" key="4">
    <source>
        <dbReference type="ARBA" id="ARBA00022741"/>
    </source>
</evidence>
<dbReference type="SUPFAM" id="SSF53254">
    <property type="entry name" value="Phosphoglycerate mutase-like"/>
    <property type="match status" value="1"/>
</dbReference>
<comment type="catalytic activity">
    <reaction evidence="8">
        <text>1D-myo-inositol hexakisphosphate + ATP = 1-diphospho-1D-myo-inositol 2,3,4,5,6-pentakisphosphate + ADP</text>
        <dbReference type="Rhea" id="RHEA:37459"/>
        <dbReference type="ChEBI" id="CHEBI:30616"/>
        <dbReference type="ChEBI" id="CHEBI:58130"/>
        <dbReference type="ChEBI" id="CHEBI:74946"/>
        <dbReference type="ChEBI" id="CHEBI:456216"/>
        <dbReference type="EC" id="2.7.4.24"/>
    </reaction>
    <physiologicalReaction direction="left-to-right" evidence="8">
        <dbReference type="Rhea" id="RHEA:37460"/>
    </physiologicalReaction>
</comment>
<dbReference type="EC" id="2.7.4.24" evidence="9"/>
<keyword evidence="13" id="KW-1185">Reference proteome</keyword>
<evidence type="ECO:0000313" key="12">
    <source>
        <dbReference type="EMBL" id="KAL2913047.1"/>
    </source>
</evidence>
<sequence length="957" mass="107486">MASPSLSTPLGPGVSVGDGTKNIGGSEKWIIGICALDTKARSKPMRNILNRLIAYGDFEAVVFGDKVILDEDIEHWPYCDFLISFFSNGFPLDKAIAYVRRYKPFCINDLPMQELLLDRRLVLAVLDAVGVPTPRRIVTYNSDIPPMPPEVVSRVRSLNLDLDGMSRKRSAAHLIDPDSLVADDCPGVVLKKPFVEKPVSGEDHNVYIYYDTQSGGGVRKLFRKVGNKSSEYFPDENDLRTDSSYVYEEFMSVDNAEDVKVYTIGEGYAHAETRKSPVVDGIVRRNAEGKEIRYITPLTPEERDIARRVSNAFGQTVCGFDLLRAGGRSFVIDVNGWSFVKGNTEYYDNCAQIIRETCLAEVKRRGPEDFKRQMKLVNQWRLKAYLSVMRHGDRTPKQKIKFTFKSQTFLDLLSGSEEEIVFKKTEQLKRVAEVVREAIKEGKEDPASLKQLEIILDAKAAVTGTKVQIKPGFSKEDGSLTKIQMVVKWGGVFTHGGLHQSRDLGENLRKDLMIINKRLLDYMQVYSSSEDRVKATAEIFCKSLLGQDALEPDFITVNKEMLDDSNAAKEQMDRVKARLQRILNPENPEPTPPEFAMPDASTKDMAPFVQEIVELLSLMRATMRENAKGGDIDKLQAVWCCSDSALLFLERWEKLFRDFVDVERAQFEPSKISELYDSLKYDLIHNRDFLHGIFASPKHGNDLVRRLYAASKVLFDIIGPHEYGIENNEKLDIGFKNAYHLLKHLYDDLEAARDSPTPSTCLYFTKESKIICLLNIVLLCGLKTKVGSPADIPELDYLTQISFELYERTGADASGSREYSLRVAFSPGAHDPNLIDLHLDRKHSLSVAPRRWISDHINLAEALQFLNPDHAHIDPASVSPTEVRILLLHRQSDATLGRGGSGGGAISFGSFYGALQSAVSTGELSAVVESVNLGLTTLEEMFMRFRDDEALRQESSL</sequence>
<name>A0ABR4N0J5_9FUNG</name>
<dbReference type="GO" id="GO:0016301">
    <property type="term" value="F:kinase activity"/>
    <property type="evidence" value="ECO:0007669"/>
    <property type="project" value="UniProtKB-KW"/>
</dbReference>
<dbReference type="Pfam" id="PF18086">
    <property type="entry name" value="PPIP5K2_N"/>
    <property type="match status" value="1"/>
</dbReference>
<dbReference type="SUPFAM" id="SSF56059">
    <property type="entry name" value="Glutathione synthetase ATP-binding domain-like"/>
    <property type="match status" value="1"/>
</dbReference>
<gene>
    <name evidence="12" type="primary">VIP1</name>
    <name evidence="12" type="ORF">HK105_207502</name>
</gene>
<evidence type="ECO:0000256" key="3">
    <source>
        <dbReference type="ARBA" id="ARBA00022679"/>
    </source>
</evidence>
<evidence type="ECO:0000256" key="5">
    <source>
        <dbReference type="ARBA" id="ARBA00022777"/>
    </source>
</evidence>